<dbReference type="EMBL" id="SSNZ01000001">
    <property type="protein sequence ID" value="THF53018.1"/>
    <property type="molecule type" value="Genomic_DNA"/>
</dbReference>
<reference evidence="2 3" key="1">
    <citation type="submission" date="2019-04" db="EMBL/GenBank/DDBJ databases">
        <title>Flavobacterium sp. nov. isolated from construction timber.</title>
        <authorList>
            <person name="Lin S.-Y."/>
            <person name="Chang C.-T."/>
            <person name="Young C.-C."/>
        </authorList>
    </citation>
    <scope>NUCLEOTIDE SEQUENCE [LARGE SCALE GENOMIC DNA]</scope>
    <source>
        <strain evidence="2 3">CC-CTC003</strain>
    </source>
</reference>
<dbReference type="InterPro" id="IPR018899">
    <property type="entry name" value="Conjug_transposon_Tra0"/>
</dbReference>
<keyword evidence="1" id="KW-0472">Membrane</keyword>
<dbReference type="Proteomes" id="UP000307507">
    <property type="component" value="Unassembled WGS sequence"/>
</dbReference>
<evidence type="ECO:0000313" key="3">
    <source>
        <dbReference type="Proteomes" id="UP000307507"/>
    </source>
</evidence>
<dbReference type="Pfam" id="PF10626">
    <property type="entry name" value="TraO"/>
    <property type="match status" value="1"/>
</dbReference>
<proteinExistence type="predicted"/>
<evidence type="ECO:0000313" key="2">
    <source>
        <dbReference type="EMBL" id="THF53018.1"/>
    </source>
</evidence>
<sequence length="243" mass="27872">MGFGYFLYLLFGMHFIPDQHHRFLFTSFISQLPQHVNQPKRSINKFIKTNRMKKYMMYFVLAFMLVANVVRAQRFEKGEVAIEVRGGLANGYFFGKQQNPTFFGGVAANIYTGIDSKWVAGGEFYHKKYDYQDGSIKLAQFTGEIGHYFPLVYDCKQDLVISAGLSGIAGYERINWGRHTLYDQAILLNQDHFIFGGAATLEVEFFLSDKVIVFATGRERMLFKALDKFNGQVGLGVRFLINR</sequence>
<gene>
    <name evidence="2" type="ORF">E6C50_02075</name>
</gene>
<comment type="caution">
    <text evidence="2">The sequence shown here is derived from an EMBL/GenBank/DDBJ whole genome shotgun (WGS) entry which is preliminary data.</text>
</comment>
<evidence type="ECO:0000256" key="1">
    <source>
        <dbReference type="SAM" id="Phobius"/>
    </source>
</evidence>
<keyword evidence="3" id="KW-1185">Reference proteome</keyword>
<keyword evidence="1" id="KW-0812">Transmembrane</keyword>
<dbReference type="AlphaFoldDB" id="A0A4S4A3Z1"/>
<name>A0A4S4A3Z1_9FLAO</name>
<feature type="transmembrane region" description="Helical" evidence="1">
    <location>
        <begin position="55"/>
        <end position="72"/>
    </location>
</feature>
<dbReference type="OrthoDB" id="1078465at2"/>
<keyword evidence="1" id="KW-1133">Transmembrane helix</keyword>
<organism evidence="2 3">
    <name type="scientific">Flavobacterium supellecticarium</name>
    <dbReference type="NCBI Taxonomy" id="2565924"/>
    <lineage>
        <taxon>Bacteria</taxon>
        <taxon>Pseudomonadati</taxon>
        <taxon>Bacteroidota</taxon>
        <taxon>Flavobacteriia</taxon>
        <taxon>Flavobacteriales</taxon>
        <taxon>Flavobacteriaceae</taxon>
        <taxon>Flavobacterium</taxon>
    </lineage>
</organism>
<accession>A0A4S4A3Z1</accession>
<protein>
    <submittedName>
        <fullName evidence="2">Conjugal transfer protein TraO</fullName>
    </submittedName>
</protein>